<dbReference type="SUPFAM" id="SSF51215">
    <property type="entry name" value="Regulatory protein AraC"/>
    <property type="match status" value="1"/>
</dbReference>
<evidence type="ECO:0000256" key="1">
    <source>
        <dbReference type="ARBA" id="ARBA00023015"/>
    </source>
</evidence>
<dbReference type="GO" id="GO:0003700">
    <property type="term" value="F:DNA-binding transcription factor activity"/>
    <property type="evidence" value="ECO:0007669"/>
    <property type="project" value="InterPro"/>
</dbReference>
<dbReference type="GO" id="GO:0043565">
    <property type="term" value="F:sequence-specific DNA binding"/>
    <property type="evidence" value="ECO:0007669"/>
    <property type="project" value="InterPro"/>
</dbReference>
<dbReference type="SMART" id="SM00342">
    <property type="entry name" value="HTH_ARAC"/>
    <property type="match status" value="1"/>
</dbReference>
<gene>
    <name evidence="5" type="ORF">CCAX7_17650</name>
</gene>
<dbReference type="SUPFAM" id="SSF46689">
    <property type="entry name" value="Homeodomain-like"/>
    <property type="match status" value="2"/>
</dbReference>
<dbReference type="Gene3D" id="1.10.10.60">
    <property type="entry name" value="Homeodomain-like"/>
    <property type="match status" value="2"/>
</dbReference>
<keyword evidence="3" id="KW-0010">Activator</keyword>
<dbReference type="EMBL" id="AP025739">
    <property type="protein sequence ID" value="BDI29714.1"/>
    <property type="molecule type" value="Genomic_DNA"/>
</dbReference>
<reference evidence="5 6" key="1">
    <citation type="journal article" date="2019" name="Int. J. Syst. Evol. Microbiol.">
        <title>Capsulimonas corticalis gen. nov., sp. nov., an aerobic capsulated bacterium, of a novel bacterial order, Capsulimonadales ord. nov., of the class Armatimonadia of the phylum Armatimonadetes.</title>
        <authorList>
            <person name="Li J."/>
            <person name="Kudo C."/>
            <person name="Tonouchi A."/>
        </authorList>
    </citation>
    <scope>NUCLEOTIDE SEQUENCE [LARGE SCALE GENOMIC DNA]</scope>
    <source>
        <strain evidence="5 6">AX-7</strain>
    </source>
</reference>
<keyword evidence="1" id="KW-0805">Transcription regulation</keyword>
<accession>A0A402D3W4</accession>
<dbReference type="InterPro" id="IPR037923">
    <property type="entry name" value="HTH-like"/>
</dbReference>
<dbReference type="PROSITE" id="PS00041">
    <property type="entry name" value="HTH_ARAC_FAMILY_1"/>
    <property type="match status" value="1"/>
</dbReference>
<dbReference type="RefSeq" id="WP_119324187.1">
    <property type="nucleotide sequence ID" value="NZ_AP025739.1"/>
</dbReference>
<keyword evidence="6" id="KW-1185">Reference proteome</keyword>
<evidence type="ECO:0000313" key="6">
    <source>
        <dbReference type="Proteomes" id="UP000287394"/>
    </source>
</evidence>
<sequence length="291" mass="32385">MTSTHSETSLTICRPTDCGVAIYPPGASFGPRAMRDYEFVWTIEGDARYRWGDQEADAPAGSLVLCRPGATDFFQWDRHRRTRHAYVHFLIEPQAGQAPSPDTWPLVRALPEDDIIRPLFRHLLTWHGRAGDAQFALTVTQILNAYLTDTMAVGALGREEWPPAVEAAFNFVSRALEADPAQPLTLTQLAGAAHVTPEHLCRLFKSSIGLSPAAMVRLARLDYAASLLSRTNYSVGEISALAGFANPFHFARLFREAFGHTATELRRAVREGEAPPLPRVLWHTHHLDSHR</sequence>
<dbReference type="OrthoDB" id="3186094at2"/>
<evidence type="ECO:0000256" key="3">
    <source>
        <dbReference type="ARBA" id="ARBA00023159"/>
    </source>
</evidence>
<organism evidence="5 6">
    <name type="scientific">Capsulimonas corticalis</name>
    <dbReference type="NCBI Taxonomy" id="2219043"/>
    <lineage>
        <taxon>Bacteria</taxon>
        <taxon>Bacillati</taxon>
        <taxon>Armatimonadota</taxon>
        <taxon>Armatimonadia</taxon>
        <taxon>Capsulimonadales</taxon>
        <taxon>Capsulimonadaceae</taxon>
        <taxon>Capsulimonas</taxon>
    </lineage>
</organism>
<dbReference type="InterPro" id="IPR018062">
    <property type="entry name" value="HTH_AraC-typ_CS"/>
</dbReference>
<dbReference type="InterPro" id="IPR050204">
    <property type="entry name" value="AraC_XylS_family_regulators"/>
</dbReference>
<name>A0A402D3W4_9BACT</name>
<dbReference type="AlphaFoldDB" id="A0A402D3W4"/>
<keyword evidence="4" id="KW-0804">Transcription</keyword>
<dbReference type="PANTHER" id="PTHR46796">
    <property type="entry name" value="HTH-TYPE TRANSCRIPTIONAL ACTIVATOR RHAS-RELATED"/>
    <property type="match status" value="1"/>
</dbReference>
<evidence type="ECO:0000256" key="2">
    <source>
        <dbReference type="ARBA" id="ARBA00023125"/>
    </source>
</evidence>
<dbReference type="InterPro" id="IPR018060">
    <property type="entry name" value="HTH_AraC"/>
</dbReference>
<dbReference type="Proteomes" id="UP000287394">
    <property type="component" value="Chromosome"/>
</dbReference>
<evidence type="ECO:0000313" key="5">
    <source>
        <dbReference type="EMBL" id="BDI29714.1"/>
    </source>
</evidence>
<dbReference type="InterPro" id="IPR009057">
    <property type="entry name" value="Homeodomain-like_sf"/>
</dbReference>
<dbReference type="KEGG" id="ccot:CCAX7_17650"/>
<dbReference type="Pfam" id="PF12833">
    <property type="entry name" value="HTH_18"/>
    <property type="match status" value="1"/>
</dbReference>
<proteinExistence type="predicted"/>
<keyword evidence="2" id="KW-0238">DNA-binding</keyword>
<evidence type="ECO:0000256" key="4">
    <source>
        <dbReference type="ARBA" id="ARBA00023163"/>
    </source>
</evidence>
<dbReference type="PROSITE" id="PS01124">
    <property type="entry name" value="HTH_ARAC_FAMILY_2"/>
    <property type="match status" value="1"/>
</dbReference>
<dbReference type="Gene3D" id="2.60.120.280">
    <property type="entry name" value="Regulatory protein AraC"/>
    <property type="match status" value="1"/>
</dbReference>
<protein>
    <submittedName>
        <fullName evidence="5">Uncharacterized protein</fullName>
    </submittedName>
</protein>